<feature type="compositionally biased region" description="Low complexity" evidence="1">
    <location>
        <begin position="162"/>
        <end position="175"/>
    </location>
</feature>
<dbReference type="Proteomes" id="UP000530660">
    <property type="component" value="Unassembled WGS sequence"/>
</dbReference>
<feature type="compositionally biased region" description="Polar residues" evidence="1">
    <location>
        <begin position="60"/>
        <end position="69"/>
    </location>
</feature>
<dbReference type="Pfam" id="PF02037">
    <property type="entry name" value="SAP"/>
    <property type="match status" value="1"/>
</dbReference>
<dbReference type="Gene3D" id="1.10.720.30">
    <property type="entry name" value="SAP domain"/>
    <property type="match status" value="1"/>
</dbReference>
<dbReference type="InterPro" id="IPR036361">
    <property type="entry name" value="SAP_dom_sf"/>
</dbReference>
<feature type="domain" description="SAP" evidence="2">
    <location>
        <begin position="198"/>
        <end position="232"/>
    </location>
</feature>
<gene>
    <name evidence="3" type="ORF">F1559_003619</name>
</gene>
<dbReference type="EMBL" id="VWRR01000012">
    <property type="protein sequence ID" value="KAF6002033.1"/>
    <property type="molecule type" value="Genomic_DNA"/>
</dbReference>
<comment type="caution">
    <text evidence="3">The sequence shown here is derived from an EMBL/GenBank/DDBJ whole genome shotgun (WGS) entry which is preliminary data.</text>
</comment>
<dbReference type="OrthoDB" id="3249161at2759"/>
<evidence type="ECO:0000256" key="1">
    <source>
        <dbReference type="SAM" id="MobiDB-lite"/>
    </source>
</evidence>
<protein>
    <recommendedName>
        <fullName evidence="2">SAP domain-containing protein</fullName>
    </recommendedName>
</protein>
<sequence>MSSASPSSLRGAAVPIHTKIDTPASKSNTSASGNSAADLERQEQTHSFATKEAFRVVGQATPTSAQSDAKQTHNKPDPIGAYTPPAAPLTDKDHDERVAPKGFGAYIRRIGREQNGMPENDVSSPFGARRAQHPEEEPTADRPMHRGGESPVPSARLHTNRSPTMSSDTSPSTVTLGSRDSVEDLEHKVLHHLNTGKLAALTVPQLRAFLQQQKMPSAGKKKELIHEIERWWQAAHQQKH</sequence>
<reference evidence="3 4" key="1">
    <citation type="journal article" date="2020" name="J. Phycol.">
        <title>Comparative genome analysis reveals Cyanidiococcus gen. nov., a new extremophilic red algal genus sister to Cyanidioschyzon (Cyanidioschyzonaceae, Rhodophyta).</title>
        <authorList>
            <person name="Liu S.-L."/>
            <person name="Chiang Y.-R."/>
            <person name="Yoon H.S."/>
            <person name="Fu H.-Y."/>
        </authorList>
    </citation>
    <scope>NUCLEOTIDE SEQUENCE [LARGE SCALE GENOMIC DNA]</scope>
    <source>
        <strain evidence="3 4">THAL066</strain>
    </source>
</reference>
<evidence type="ECO:0000313" key="3">
    <source>
        <dbReference type="EMBL" id="KAF6002033.1"/>
    </source>
</evidence>
<proteinExistence type="predicted"/>
<keyword evidence="4" id="KW-1185">Reference proteome</keyword>
<dbReference type="InterPro" id="IPR003034">
    <property type="entry name" value="SAP_dom"/>
</dbReference>
<evidence type="ECO:0000313" key="4">
    <source>
        <dbReference type="Proteomes" id="UP000530660"/>
    </source>
</evidence>
<feature type="region of interest" description="Disordered" evidence="1">
    <location>
        <begin position="111"/>
        <end position="177"/>
    </location>
</feature>
<evidence type="ECO:0000259" key="2">
    <source>
        <dbReference type="PROSITE" id="PS50800"/>
    </source>
</evidence>
<feature type="region of interest" description="Disordered" evidence="1">
    <location>
        <begin position="1"/>
        <end position="98"/>
    </location>
</feature>
<name>A0A7J7IG39_9RHOD</name>
<organism evidence="3 4">
    <name type="scientific">Cyanidiococcus yangmingshanensis</name>
    <dbReference type="NCBI Taxonomy" id="2690220"/>
    <lineage>
        <taxon>Eukaryota</taxon>
        <taxon>Rhodophyta</taxon>
        <taxon>Bangiophyceae</taxon>
        <taxon>Cyanidiales</taxon>
        <taxon>Cyanidiaceae</taxon>
        <taxon>Cyanidiococcus</taxon>
    </lineage>
</organism>
<accession>A0A7J7IG39</accession>
<dbReference type="AlphaFoldDB" id="A0A7J7IG39"/>
<feature type="compositionally biased region" description="Polar residues" evidence="1">
    <location>
        <begin position="24"/>
        <end position="35"/>
    </location>
</feature>
<dbReference type="PROSITE" id="PS50800">
    <property type="entry name" value="SAP"/>
    <property type="match status" value="1"/>
</dbReference>
<feature type="compositionally biased region" description="Basic and acidic residues" evidence="1">
    <location>
        <begin position="132"/>
        <end position="148"/>
    </location>
</feature>
<dbReference type="SUPFAM" id="SSF68906">
    <property type="entry name" value="SAP domain"/>
    <property type="match status" value="1"/>
</dbReference>